<dbReference type="RefSeq" id="WP_252673751.1">
    <property type="nucleotide sequence ID" value="NZ_CP099547.1"/>
</dbReference>
<dbReference type="EMBL" id="CP099547">
    <property type="protein sequence ID" value="USR79892.1"/>
    <property type="molecule type" value="Genomic_DNA"/>
</dbReference>
<organism evidence="2 3">
    <name type="scientific">Arcanobacterium pinnipediorum</name>
    <dbReference type="NCBI Taxonomy" id="1503041"/>
    <lineage>
        <taxon>Bacteria</taxon>
        <taxon>Bacillati</taxon>
        <taxon>Actinomycetota</taxon>
        <taxon>Actinomycetes</taxon>
        <taxon>Actinomycetales</taxon>
        <taxon>Actinomycetaceae</taxon>
        <taxon>Arcanobacterium</taxon>
    </lineage>
</organism>
<evidence type="ECO:0000313" key="3">
    <source>
        <dbReference type="Proteomes" id="UP001056109"/>
    </source>
</evidence>
<gene>
    <name evidence="2" type="ORF">NG665_02600</name>
</gene>
<keyword evidence="1" id="KW-0472">Membrane</keyword>
<keyword evidence="3" id="KW-1185">Reference proteome</keyword>
<dbReference type="Proteomes" id="UP001056109">
    <property type="component" value="Chromosome"/>
</dbReference>
<evidence type="ECO:0008006" key="4">
    <source>
        <dbReference type="Google" id="ProtNLM"/>
    </source>
</evidence>
<evidence type="ECO:0000256" key="1">
    <source>
        <dbReference type="SAM" id="Phobius"/>
    </source>
</evidence>
<reference evidence="2" key="1">
    <citation type="submission" date="2022-06" db="EMBL/GenBank/DDBJ databases">
        <title>Complete Genome Sequence of Arcanobacterium pinnipediorum strain DSM 28752 isolated from a harbour seal.</title>
        <authorList>
            <person name="Borowiak M."/>
            <person name="Kreitlow A."/>
            <person name="Alssahen M."/>
            <person name="Malorny B."/>
            <person name="Laemmler C."/>
            <person name="Prenger-Berninghoff E."/>
            <person name="Siebert U."/>
            <person name="Ploetz M."/>
            <person name="Abdulmawjood A."/>
        </authorList>
    </citation>
    <scope>NUCLEOTIDE SEQUENCE</scope>
    <source>
        <strain evidence="2">DSM 28752</strain>
    </source>
</reference>
<sequence length="61" mass="6613">MREIVELFFAHMFDGPCQYAFAVFAFPSLTDIGLFFASLIIATQQDVDAGLVELGAILALG</sequence>
<keyword evidence="1" id="KW-1133">Transmembrane helix</keyword>
<accession>A0ABY5AI56</accession>
<proteinExistence type="predicted"/>
<name>A0ABY5AI56_9ACTO</name>
<feature type="transmembrane region" description="Helical" evidence="1">
    <location>
        <begin position="20"/>
        <end position="42"/>
    </location>
</feature>
<evidence type="ECO:0000313" key="2">
    <source>
        <dbReference type="EMBL" id="USR79892.1"/>
    </source>
</evidence>
<keyword evidence="1" id="KW-0812">Transmembrane</keyword>
<protein>
    <recommendedName>
        <fullName evidence="4">SNARE associated Golgi protein</fullName>
    </recommendedName>
</protein>